<dbReference type="RefSeq" id="WP_191157979.1">
    <property type="nucleotide sequence ID" value="NZ_JACWUN010000032.1"/>
</dbReference>
<protein>
    <submittedName>
        <fullName evidence="1">Uncharacterized protein</fullName>
    </submittedName>
</protein>
<dbReference type="EMBL" id="JACWUN010000032">
    <property type="protein sequence ID" value="MBD1401912.1"/>
    <property type="molecule type" value="Genomic_DNA"/>
</dbReference>
<proteinExistence type="predicted"/>
<dbReference type="Proteomes" id="UP000632828">
    <property type="component" value="Unassembled WGS sequence"/>
</dbReference>
<dbReference type="AlphaFoldDB" id="A0A8J6ULW2"/>
<reference evidence="1" key="1">
    <citation type="submission" date="2020-09" db="EMBL/GenBank/DDBJ databases">
        <title>Pelobacter alkaliphilus sp. nov., a novel anaerobic arsenate-reducing bacterium from terrestrial mud volcano.</title>
        <authorList>
            <person name="Khomyakova M.A."/>
            <person name="Merkel A.Y."/>
            <person name="Slobodkin A.I."/>
        </authorList>
    </citation>
    <scope>NUCLEOTIDE SEQUENCE</scope>
    <source>
        <strain evidence="1">M08fum</strain>
    </source>
</reference>
<accession>A0A8J6ULW2</accession>
<organism evidence="1 2">
    <name type="scientific">Pelovirga terrestris</name>
    <dbReference type="NCBI Taxonomy" id="2771352"/>
    <lineage>
        <taxon>Bacteria</taxon>
        <taxon>Pseudomonadati</taxon>
        <taxon>Thermodesulfobacteriota</taxon>
        <taxon>Desulfuromonadia</taxon>
        <taxon>Geobacterales</taxon>
        <taxon>Geobacteraceae</taxon>
        <taxon>Pelovirga</taxon>
    </lineage>
</organism>
<name>A0A8J6ULW2_9BACT</name>
<evidence type="ECO:0000313" key="2">
    <source>
        <dbReference type="Proteomes" id="UP000632828"/>
    </source>
</evidence>
<comment type="caution">
    <text evidence="1">The sequence shown here is derived from an EMBL/GenBank/DDBJ whole genome shotgun (WGS) entry which is preliminary data.</text>
</comment>
<sequence>MNQQQTITIDGTEYNLADLNDKAKGDLASLQLVDQKIAQNQQEAAILQTARNAYARSLTEQLPKTAQ</sequence>
<evidence type="ECO:0000313" key="1">
    <source>
        <dbReference type="EMBL" id="MBD1401912.1"/>
    </source>
</evidence>
<gene>
    <name evidence="1" type="ORF">ICT70_14725</name>
</gene>
<keyword evidence="2" id="KW-1185">Reference proteome</keyword>